<protein>
    <submittedName>
        <fullName evidence="1">Uncharacterized protein</fullName>
    </submittedName>
</protein>
<gene>
    <name evidence="1" type="ORF">EYF80_059605</name>
</gene>
<dbReference type="Proteomes" id="UP000314294">
    <property type="component" value="Unassembled WGS sequence"/>
</dbReference>
<name>A0A4Z2EN61_9TELE</name>
<dbReference type="EMBL" id="SRLO01004710">
    <property type="protein sequence ID" value="TNN30243.1"/>
    <property type="molecule type" value="Genomic_DNA"/>
</dbReference>
<accession>A0A4Z2EN61</accession>
<sequence>MGGVKRARQLSAVGFPVCGDQSGVGTSVNTDVDVTARLRIKTCVSLFPLEINRRLFADMFRVTTS</sequence>
<keyword evidence="2" id="KW-1185">Reference proteome</keyword>
<organism evidence="1 2">
    <name type="scientific">Liparis tanakae</name>
    <name type="common">Tanaka's snailfish</name>
    <dbReference type="NCBI Taxonomy" id="230148"/>
    <lineage>
        <taxon>Eukaryota</taxon>
        <taxon>Metazoa</taxon>
        <taxon>Chordata</taxon>
        <taxon>Craniata</taxon>
        <taxon>Vertebrata</taxon>
        <taxon>Euteleostomi</taxon>
        <taxon>Actinopterygii</taxon>
        <taxon>Neopterygii</taxon>
        <taxon>Teleostei</taxon>
        <taxon>Neoteleostei</taxon>
        <taxon>Acanthomorphata</taxon>
        <taxon>Eupercaria</taxon>
        <taxon>Perciformes</taxon>
        <taxon>Cottioidei</taxon>
        <taxon>Cottales</taxon>
        <taxon>Liparidae</taxon>
        <taxon>Liparis</taxon>
    </lineage>
</organism>
<evidence type="ECO:0000313" key="1">
    <source>
        <dbReference type="EMBL" id="TNN30243.1"/>
    </source>
</evidence>
<reference evidence="1 2" key="1">
    <citation type="submission" date="2019-03" db="EMBL/GenBank/DDBJ databases">
        <title>First draft genome of Liparis tanakae, snailfish: a comprehensive survey of snailfish specific genes.</title>
        <authorList>
            <person name="Kim W."/>
            <person name="Song I."/>
            <person name="Jeong J.-H."/>
            <person name="Kim D."/>
            <person name="Kim S."/>
            <person name="Ryu S."/>
            <person name="Song J.Y."/>
            <person name="Lee S.K."/>
        </authorList>
    </citation>
    <scope>NUCLEOTIDE SEQUENCE [LARGE SCALE GENOMIC DNA]</scope>
    <source>
        <tissue evidence="1">Muscle</tissue>
    </source>
</reference>
<comment type="caution">
    <text evidence="1">The sequence shown here is derived from an EMBL/GenBank/DDBJ whole genome shotgun (WGS) entry which is preliminary data.</text>
</comment>
<evidence type="ECO:0000313" key="2">
    <source>
        <dbReference type="Proteomes" id="UP000314294"/>
    </source>
</evidence>
<proteinExistence type="predicted"/>
<dbReference type="AlphaFoldDB" id="A0A4Z2EN61"/>